<accession>R4KHU2</accession>
<sequence length="31" mass="3561">MIYVKNTPNNTGVAIYGDFMFGYFRQLSQNA</sequence>
<gene>
    <name evidence="1" type="ORF">Desgi_3441</name>
</gene>
<dbReference type="KEGG" id="dgi:Desgi_3441"/>
<dbReference type="Proteomes" id="UP000013520">
    <property type="component" value="Chromosome"/>
</dbReference>
<evidence type="ECO:0000313" key="1">
    <source>
        <dbReference type="EMBL" id="AGL02783.1"/>
    </source>
</evidence>
<dbReference type="EMBL" id="CP003273">
    <property type="protein sequence ID" value="AGL02783.1"/>
    <property type="molecule type" value="Genomic_DNA"/>
</dbReference>
<reference evidence="1 2" key="1">
    <citation type="submission" date="2012-01" db="EMBL/GenBank/DDBJ databases">
        <title>Complete sequence of Desulfotomaculum gibsoniae DSM 7213.</title>
        <authorList>
            <consortium name="US DOE Joint Genome Institute"/>
            <person name="Lucas S."/>
            <person name="Han J."/>
            <person name="Lapidus A."/>
            <person name="Cheng J.-F."/>
            <person name="Goodwin L."/>
            <person name="Pitluck S."/>
            <person name="Peters L."/>
            <person name="Ovchinnikova G."/>
            <person name="Teshima H."/>
            <person name="Detter J.C."/>
            <person name="Han C."/>
            <person name="Tapia R."/>
            <person name="Land M."/>
            <person name="Hauser L."/>
            <person name="Kyrpides N."/>
            <person name="Ivanova N."/>
            <person name="Pagani I."/>
            <person name="Parshina S."/>
            <person name="Plugge C."/>
            <person name="Muyzer G."/>
            <person name="Kuever J."/>
            <person name="Ivanova A."/>
            <person name="Nazina T."/>
            <person name="Klenk H.-P."/>
            <person name="Brambilla E."/>
            <person name="Spring S."/>
            <person name="Stams A.F."/>
            <person name="Woyke T."/>
        </authorList>
    </citation>
    <scope>NUCLEOTIDE SEQUENCE [LARGE SCALE GENOMIC DNA]</scope>
    <source>
        <strain evidence="1 2">DSM 7213</strain>
    </source>
</reference>
<keyword evidence="2" id="KW-1185">Reference proteome</keyword>
<protein>
    <submittedName>
        <fullName evidence="1">Uncharacterized protein</fullName>
    </submittedName>
</protein>
<dbReference type="AlphaFoldDB" id="R4KHU2"/>
<dbReference type="HOGENOM" id="CLU_3396167_0_0_9"/>
<evidence type="ECO:0000313" key="2">
    <source>
        <dbReference type="Proteomes" id="UP000013520"/>
    </source>
</evidence>
<name>R4KHU2_9FIRM</name>
<proteinExistence type="predicted"/>
<organism evidence="1 2">
    <name type="scientific">Desulfoscipio gibsoniae DSM 7213</name>
    <dbReference type="NCBI Taxonomy" id="767817"/>
    <lineage>
        <taxon>Bacteria</taxon>
        <taxon>Bacillati</taxon>
        <taxon>Bacillota</taxon>
        <taxon>Clostridia</taxon>
        <taxon>Eubacteriales</taxon>
        <taxon>Desulfallaceae</taxon>
        <taxon>Desulfoscipio</taxon>
    </lineage>
</organism>